<protein>
    <submittedName>
        <fullName evidence="2">Uncharacterized protein</fullName>
    </submittedName>
</protein>
<gene>
    <name evidence="2" type="ORF">BDV24DRAFT_130414</name>
</gene>
<keyword evidence="1" id="KW-0472">Membrane</keyword>
<organism evidence="2">
    <name type="scientific">Aspergillus arachidicola</name>
    <dbReference type="NCBI Taxonomy" id="656916"/>
    <lineage>
        <taxon>Eukaryota</taxon>
        <taxon>Fungi</taxon>
        <taxon>Dikarya</taxon>
        <taxon>Ascomycota</taxon>
        <taxon>Pezizomycotina</taxon>
        <taxon>Eurotiomycetes</taxon>
        <taxon>Eurotiomycetidae</taxon>
        <taxon>Eurotiales</taxon>
        <taxon>Aspergillaceae</taxon>
        <taxon>Aspergillus</taxon>
        <taxon>Aspergillus subgen. Circumdati</taxon>
    </lineage>
</organism>
<keyword evidence="1" id="KW-0812">Transmembrane</keyword>
<feature type="transmembrane region" description="Helical" evidence="1">
    <location>
        <begin position="12"/>
        <end position="28"/>
    </location>
</feature>
<accession>A0A5N6YAI6</accession>
<reference evidence="2" key="1">
    <citation type="submission" date="2019-04" db="EMBL/GenBank/DDBJ databases">
        <title>Friends and foes A comparative genomics study of 23 Aspergillus species from section Flavi.</title>
        <authorList>
            <consortium name="DOE Joint Genome Institute"/>
            <person name="Kjaerbolling I."/>
            <person name="Vesth T."/>
            <person name="Frisvad J.C."/>
            <person name="Nybo J.L."/>
            <person name="Theobald S."/>
            <person name="Kildgaard S."/>
            <person name="Isbrandt T."/>
            <person name="Kuo A."/>
            <person name="Sato A."/>
            <person name="Lyhne E.K."/>
            <person name="Kogle M.E."/>
            <person name="Wiebenga A."/>
            <person name="Kun R.S."/>
            <person name="Lubbers R.J."/>
            <person name="Makela M.R."/>
            <person name="Barry K."/>
            <person name="Chovatia M."/>
            <person name="Clum A."/>
            <person name="Daum C."/>
            <person name="Haridas S."/>
            <person name="He G."/>
            <person name="LaButti K."/>
            <person name="Lipzen A."/>
            <person name="Mondo S."/>
            <person name="Riley R."/>
            <person name="Salamov A."/>
            <person name="Simmons B.A."/>
            <person name="Magnuson J.K."/>
            <person name="Henrissat B."/>
            <person name="Mortensen U.H."/>
            <person name="Larsen T.O."/>
            <person name="Devries R.P."/>
            <person name="Grigoriev I.V."/>
            <person name="Machida M."/>
            <person name="Baker S.E."/>
            <person name="Andersen M.R."/>
        </authorList>
    </citation>
    <scope>NUCLEOTIDE SEQUENCE</scope>
    <source>
        <strain evidence="2">CBS 117612</strain>
    </source>
</reference>
<dbReference type="EMBL" id="ML737134">
    <property type="protein sequence ID" value="KAE8342474.1"/>
    <property type="molecule type" value="Genomic_DNA"/>
</dbReference>
<evidence type="ECO:0000313" key="2">
    <source>
        <dbReference type="EMBL" id="KAE8342474.1"/>
    </source>
</evidence>
<dbReference type="AlphaFoldDB" id="A0A5N6YAI6"/>
<dbReference type="Proteomes" id="UP000325558">
    <property type="component" value="Unassembled WGS sequence"/>
</dbReference>
<proteinExistence type="predicted"/>
<name>A0A5N6YAI6_9EURO</name>
<keyword evidence="1" id="KW-1133">Transmembrane helix</keyword>
<evidence type="ECO:0000256" key="1">
    <source>
        <dbReference type="SAM" id="Phobius"/>
    </source>
</evidence>
<sequence>MGQITRRQNADLLVLFRMAVLLLSLPTNELVIRLSGELELLLIYIVTQYIFIQ</sequence>
<dbReference type="OrthoDB" id="4455544at2759"/>